<gene>
    <name evidence="2" type="ORF">COU81_01425</name>
</gene>
<evidence type="ECO:0000313" key="3">
    <source>
        <dbReference type="Proteomes" id="UP000231450"/>
    </source>
</evidence>
<evidence type="ECO:0000313" key="2">
    <source>
        <dbReference type="EMBL" id="PJE58299.1"/>
    </source>
</evidence>
<dbReference type="AlphaFoldDB" id="A0A2M8KEE9"/>
<dbReference type="Gene3D" id="2.120.10.30">
    <property type="entry name" value="TolB, C-terminal domain"/>
    <property type="match status" value="1"/>
</dbReference>
<evidence type="ECO:0008006" key="4">
    <source>
        <dbReference type="Google" id="ProtNLM"/>
    </source>
</evidence>
<proteinExistence type="predicted"/>
<reference evidence="3" key="1">
    <citation type="submission" date="2017-09" db="EMBL/GenBank/DDBJ databases">
        <title>Depth-based differentiation of microbial function through sediment-hosted aquifers and enrichment of novel symbionts in the deep terrestrial subsurface.</title>
        <authorList>
            <person name="Probst A.J."/>
            <person name="Ladd B."/>
            <person name="Jarett J.K."/>
            <person name="Geller-Mcgrath D.E."/>
            <person name="Sieber C.M.K."/>
            <person name="Emerson J.B."/>
            <person name="Anantharaman K."/>
            <person name="Thomas B.C."/>
            <person name="Malmstrom R."/>
            <person name="Stieglmeier M."/>
            <person name="Klingl A."/>
            <person name="Woyke T."/>
            <person name="Ryan C.M."/>
            <person name="Banfield J.F."/>
        </authorList>
    </citation>
    <scope>NUCLEOTIDE SEQUENCE [LARGE SCALE GENOMIC DNA]</scope>
</reference>
<protein>
    <recommendedName>
        <fullName evidence="4">Dipeptidylpeptidase IV N-terminal domain-containing protein</fullName>
    </recommendedName>
</protein>
<accession>A0A2M8KEE9</accession>
<feature type="region of interest" description="Disordered" evidence="1">
    <location>
        <begin position="33"/>
        <end position="53"/>
    </location>
</feature>
<dbReference type="SUPFAM" id="SSF82171">
    <property type="entry name" value="DPP6 N-terminal domain-like"/>
    <property type="match status" value="1"/>
</dbReference>
<dbReference type="Proteomes" id="UP000231450">
    <property type="component" value="Unassembled WGS sequence"/>
</dbReference>
<comment type="caution">
    <text evidence="2">The sequence shown here is derived from an EMBL/GenBank/DDBJ whole genome shotgun (WGS) entry which is preliminary data.</text>
</comment>
<feature type="compositionally biased region" description="Low complexity" evidence="1">
    <location>
        <begin position="35"/>
        <end position="53"/>
    </location>
</feature>
<organism evidence="2 3">
    <name type="scientific">Candidatus Portnoybacteria bacterium CG10_big_fil_rev_8_21_14_0_10_36_7</name>
    <dbReference type="NCBI Taxonomy" id="1974812"/>
    <lineage>
        <taxon>Bacteria</taxon>
        <taxon>Candidatus Portnoyibacteriota</taxon>
    </lineage>
</organism>
<dbReference type="InterPro" id="IPR011042">
    <property type="entry name" value="6-blade_b-propeller_TolB-like"/>
</dbReference>
<dbReference type="EMBL" id="PFDW01000032">
    <property type="protein sequence ID" value="PJE58299.1"/>
    <property type="molecule type" value="Genomic_DNA"/>
</dbReference>
<sequence>MNAKKLLIILSTTFLTVLLALLIVINIEPTNTGSNKNTNAQPTPTPPTIQKNQKTNYLSHGPAIAPYIYSDGTVKYLTKSGGNLFQSNLLGNNIAKISNASLNDLTTATWSYNGQKIIATFSERRDSIKYLFNYDTGETMPFSNNISKITFSPNTDKIAYLTYDKINKSGGIFIANSDLSNAKKIFDTTITDWQIAWPAKDIIIIITSPSGLAQGAVYGINTQTGDYQILLSDLYGLNTTLSPDGARLIYSYTDAQGKNLKTYSMNIDGSNKYALPFSTISDKCIFSQDTRNIFCAVIKDIPPDSLLPDDYYQDAFKSRDDFVEYDLIKKESSRILFADDYTTNFDASNLLLTPEEDYLIFINRQDGLLYSLKL</sequence>
<evidence type="ECO:0000256" key="1">
    <source>
        <dbReference type="SAM" id="MobiDB-lite"/>
    </source>
</evidence>
<name>A0A2M8KEE9_9BACT</name>